<dbReference type="InterPro" id="IPR020846">
    <property type="entry name" value="MFS_dom"/>
</dbReference>
<dbReference type="EMBL" id="JASAOF010000006">
    <property type="protein sequence ID" value="MDI2029559.1"/>
    <property type="molecule type" value="Genomic_DNA"/>
</dbReference>
<name>A0ABT6PNP8_9PSEU</name>
<organism evidence="9 10">
    <name type="scientific">Saccharopolyspora ipomoeae</name>
    <dbReference type="NCBI Taxonomy" id="3042027"/>
    <lineage>
        <taxon>Bacteria</taxon>
        <taxon>Bacillati</taxon>
        <taxon>Actinomycetota</taxon>
        <taxon>Actinomycetes</taxon>
        <taxon>Pseudonocardiales</taxon>
        <taxon>Pseudonocardiaceae</taxon>
        <taxon>Saccharopolyspora</taxon>
    </lineage>
</organism>
<feature type="transmembrane region" description="Helical" evidence="7">
    <location>
        <begin position="308"/>
        <end position="327"/>
    </location>
</feature>
<reference evidence="9 10" key="1">
    <citation type="submission" date="2023-04" db="EMBL/GenBank/DDBJ databases">
        <title>Draft genome sequence of Saccharopolyspora sp. TS4A08 isolated from sweet potato rhizospheric soil.</title>
        <authorList>
            <person name="Suksaard P."/>
            <person name="Duangmal K."/>
        </authorList>
    </citation>
    <scope>NUCLEOTIDE SEQUENCE [LARGE SCALE GENOMIC DNA]</scope>
    <source>
        <strain evidence="9 10">TS4A08</strain>
    </source>
</reference>
<feature type="transmembrane region" description="Helical" evidence="7">
    <location>
        <begin position="279"/>
        <end position="296"/>
    </location>
</feature>
<keyword evidence="10" id="KW-1185">Reference proteome</keyword>
<dbReference type="Proteomes" id="UP001237595">
    <property type="component" value="Unassembled WGS sequence"/>
</dbReference>
<feature type="transmembrane region" description="Helical" evidence="7">
    <location>
        <begin position="254"/>
        <end position="273"/>
    </location>
</feature>
<dbReference type="PANTHER" id="PTHR43045:SF1">
    <property type="entry name" value="SHIKIMATE TRANSPORTER"/>
    <property type="match status" value="1"/>
</dbReference>
<feature type="transmembrane region" description="Helical" evidence="7">
    <location>
        <begin position="333"/>
        <end position="352"/>
    </location>
</feature>
<gene>
    <name evidence="9" type="ORF">QFW96_13090</name>
</gene>
<evidence type="ECO:0000256" key="3">
    <source>
        <dbReference type="ARBA" id="ARBA00022475"/>
    </source>
</evidence>
<keyword evidence="5 7" id="KW-1133">Transmembrane helix</keyword>
<evidence type="ECO:0000256" key="7">
    <source>
        <dbReference type="SAM" id="Phobius"/>
    </source>
</evidence>
<dbReference type="InterPro" id="IPR036259">
    <property type="entry name" value="MFS_trans_sf"/>
</dbReference>
<dbReference type="InterPro" id="IPR011701">
    <property type="entry name" value="MFS"/>
</dbReference>
<keyword evidence="6 7" id="KW-0472">Membrane</keyword>
<sequence>MSETTAKADTPLRRAILGSLVGTSLEWYDFFLYGSAAALVFNEVFFPSFDPLTGTLLSFLTFAIGFIARPIGGVLAGHYGDRFGRKKVLLFTVSLMGASTVAIGLIPTYATIGIAAPILLIIIRLAQGFALGGEWAGGALMIAERAPAARRGFLTSFVQVGVPIGTLVSTAVLYLMSSVLSREAFVQWGWRVPFLLSVVVVAIGIYIRRQVAETPAFTETKERDRGTRAPILTLLRTQPIDVLRVIGIRAGADIVYYLLVTFLLTYVTTTLGLPRNVGLLATLIGAGMQLFTYPAFAALSDRYGRRKVTVFGAAGAFVWMFVFFPLVDTKSTGLIVLAVLGGLLFHSAMYGVQASWICELFDTQHRYSGASLGYQLSGIVGGSLAPTIAVALLQVSHSTTLVVAYVCAAIALVLVTALLTRETRGGELRDLGTTTTVESAS</sequence>
<feature type="transmembrane region" description="Helical" evidence="7">
    <location>
        <begin position="88"/>
        <end position="106"/>
    </location>
</feature>
<dbReference type="Pfam" id="PF00083">
    <property type="entry name" value="Sugar_tr"/>
    <property type="match status" value="1"/>
</dbReference>
<dbReference type="InterPro" id="IPR005828">
    <property type="entry name" value="MFS_sugar_transport-like"/>
</dbReference>
<feature type="domain" description="Major facilitator superfamily (MFS) profile" evidence="8">
    <location>
        <begin position="15"/>
        <end position="424"/>
    </location>
</feature>
<proteinExistence type="predicted"/>
<keyword evidence="4 7" id="KW-0812">Transmembrane</keyword>
<feature type="transmembrane region" description="Helical" evidence="7">
    <location>
        <begin position="372"/>
        <end position="395"/>
    </location>
</feature>
<dbReference type="PROSITE" id="PS50850">
    <property type="entry name" value="MFS"/>
    <property type="match status" value="1"/>
</dbReference>
<evidence type="ECO:0000256" key="2">
    <source>
        <dbReference type="ARBA" id="ARBA00022448"/>
    </source>
</evidence>
<evidence type="ECO:0000256" key="1">
    <source>
        <dbReference type="ARBA" id="ARBA00004651"/>
    </source>
</evidence>
<dbReference type="RefSeq" id="WP_281455882.1">
    <property type="nucleotide sequence ID" value="NZ_JASAOF010000006.1"/>
</dbReference>
<evidence type="ECO:0000256" key="5">
    <source>
        <dbReference type="ARBA" id="ARBA00022989"/>
    </source>
</evidence>
<protein>
    <submittedName>
        <fullName evidence="9">MFS transporter</fullName>
    </submittedName>
</protein>
<evidence type="ECO:0000256" key="6">
    <source>
        <dbReference type="ARBA" id="ARBA00023136"/>
    </source>
</evidence>
<dbReference type="Gene3D" id="1.20.1250.20">
    <property type="entry name" value="MFS general substrate transporter like domains"/>
    <property type="match status" value="2"/>
</dbReference>
<feature type="transmembrane region" description="Helical" evidence="7">
    <location>
        <begin position="55"/>
        <end position="76"/>
    </location>
</feature>
<keyword evidence="2" id="KW-0813">Transport</keyword>
<evidence type="ECO:0000313" key="9">
    <source>
        <dbReference type="EMBL" id="MDI2029559.1"/>
    </source>
</evidence>
<dbReference type="Pfam" id="PF07690">
    <property type="entry name" value="MFS_1"/>
    <property type="match status" value="1"/>
</dbReference>
<accession>A0ABT6PNP8</accession>
<keyword evidence="3" id="KW-1003">Cell membrane</keyword>
<evidence type="ECO:0000313" key="10">
    <source>
        <dbReference type="Proteomes" id="UP001237595"/>
    </source>
</evidence>
<evidence type="ECO:0000256" key="4">
    <source>
        <dbReference type="ARBA" id="ARBA00022692"/>
    </source>
</evidence>
<dbReference type="CDD" id="cd17369">
    <property type="entry name" value="MFS_ShiA_like"/>
    <property type="match status" value="1"/>
</dbReference>
<comment type="caution">
    <text evidence="9">The sequence shown here is derived from an EMBL/GenBank/DDBJ whole genome shotgun (WGS) entry which is preliminary data.</text>
</comment>
<comment type="subcellular location">
    <subcellularLocation>
        <location evidence="1">Cell membrane</location>
        <topology evidence="1">Multi-pass membrane protein</topology>
    </subcellularLocation>
</comment>
<feature type="transmembrane region" description="Helical" evidence="7">
    <location>
        <begin position="401"/>
        <end position="419"/>
    </location>
</feature>
<evidence type="ECO:0000259" key="8">
    <source>
        <dbReference type="PROSITE" id="PS50850"/>
    </source>
</evidence>
<dbReference type="SUPFAM" id="SSF103473">
    <property type="entry name" value="MFS general substrate transporter"/>
    <property type="match status" value="1"/>
</dbReference>
<feature type="transmembrane region" description="Helical" evidence="7">
    <location>
        <begin position="153"/>
        <end position="176"/>
    </location>
</feature>
<feature type="transmembrane region" description="Helical" evidence="7">
    <location>
        <begin position="112"/>
        <end position="132"/>
    </location>
</feature>
<dbReference type="PANTHER" id="PTHR43045">
    <property type="entry name" value="SHIKIMATE TRANSPORTER"/>
    <property type="match status" value="1"/>
</dbReference>
<feature type="transmembrane region" description="Helical" evidence="7">
    <location>
        <begin position="188"/>
        <end position="207"/>
    </location>
</feature>